<comment type="caution">
    <text evidence="5">The sequence shown here is derived from an EMBL/GenBank/DDBJ whole genome shotgun (WGS) entry which is preliminary data.</text>
</comment>
<organism evidence="5 6">
    <name type="scientific">Hemibagrus guttatus</name>
    <dbReference type="NCBI Taxonomy" id="175788"/>
    <lineage>
        <taxon>Eukaryota</taxon>
        <taxon>Metazoa</taxon>
        <taxon>Chordata</taxon>
        <taxon>Craniata</taxon>
        <taxon>Vertebrata</taxon>
        <taxon>Euteleostomi</taxon>
        <taxon>Actinopterygii</taxon>
        <taxon>Neopterygii</taxon>
        <taxon>Teleostei</taxon>
        <taxon>Ostariophysi</taxon>
        <taxon>Siluriformes</taxon>
        <taxon>Bagridae</taxon>
        <taxon>Hemibagrus</taxon>
    </lineage>
</organism>
<dbReference type="InterPro" id="IPR041588">
    <property type="entry name" value="Integrase_H2C2"/>
</dbReference>
<dbReference type="SUPFAM" id="SSF56672">
    <property type="entry name" value="DNA/RNA polymerases"/>
    <property type="match status" value="2"/>
</dbReference>
<evidence type="ECO:0000259" key="3">
    <source>
        <dbReference type="Pfam" id="PF17919"/>
    </source>
</evidence>
<name>A0AAE0QKC9_9TELE</name>
<protein>
    <recommendedName>
        <fullName evidence="2">Gypsy retrotransposon integrase-like protein 1</fullName>
    </recommendedName>
</protein>
<keyword evidence="1" id="KW-0511">Multifunctional enzyme</keyword>
<keyword evidence="6" id="KW-1185">Reference proteome</keyword>
<dbReference type="CDD" id="cd01647">
    <property type="entry name" value="RT_LTR"/>
    <property type="match status" value="1"/>
</dbReference>
<dbReference type="GO" id="GO:0003824">
    <property type="term" value="F:catalytic activity"/>
    <property type="evidence" value="ECO:0007669"/>
    <property type="project" value="UniProtKB-KW"/>
</dbReference>
<dbReference type="Gene3D" id="1.10.340.70">
    <property type="match status" value="1"/>
</dbReference>
<dbReference type="Gene3D" id="3.10.10.10">
    <property type="entry name" value="HIV Type 1 Reverse Transcriptase, subunit A, domain 1"/>
    <property type="match status" value="1"/>
</dbReference>
<feature type="domain" description="Reverse transcriptase/retrotransposon-derived protein RNase H-like" evidence="3">
    <location>
        <begin position="138"/>
        <end position="187"/>
    </location>
</feature>
<dbReference type="InterPro" id="IPR043502">
    <property type="entry name" value="DNA/RNA_pol_sf"/>
</dbReference>
<evidence type="ECO:0000256" key="2">
    <source>
        <dbReference type="ARBA" id="ARBA00039658"/>
    </source>
</evidence>
<dbReference type="Gene3D" id="3.30.70.270">
    <property type="match status" value="2"/>
</dbReference>
<gene>
    <name evidence="5" type="ORF">QTP70_009254</name>
</gene>
<proteinExistence type="predicted"/>
<dbReference type="Proteomes" id="UP001274896">
    <property type="component" value="Unassembled WGS sequence"/>
</dbReference>
<dbReference type="Pfam" id="PF17919">
    <property type="entry name" value="RT_RNaseH_2"/>
    <property type="match status" value="1"/>
</dbReference>
<dbReference type="PANTHER" id="PTHR37984:SF5">
    <property type="entry name" value="PROTEIN NYNRIN-LIKE"/>
    <property type="match status" value="1"/>
</dbReference>
<dbReference type="AlphaFoldDB" id="A0AAE0QKC9"/>
<dbReference type="InterPro" id="IPR041577">
    <property type="entry name" value="RT_RNaseH_2"/>
</dbReference>
<dbReference type="PANTHER" id="PTHR37984">
    <property type="entry name" value="PROTEIN CBG26694"/>
    <property type="match status" value="1"/>
</dbReference>
<evidence type="ECO:0000313" key="6">
    <source>
        <dbReference type="Proteomes" id="UP001274896"/>
    </source>
</evidence>
<reference evidence="5" key="1">
    <citation type="submission" date="2023-06" db="EMBL/GenBank/DDBJ databases">
        <title>Male Hemibagrus guttatus genome.</title>
        <authorList>
            <person name="Bian C."/>
        </authorList>
    </citation>
    <scope>NUCLEOTIDE SEQUENCE</scope>
    <source>
        <strain evidence="5">Male_cb2023</strain>
        <tissue evidence="5">Muscle</tissue>
    </source>
</reference>
<dbReference type="EMBL" id="JAUCMX010000014">
    <property type="protein sequence ID" value="KAK3523738.1"/>
    <property type="molecule type" value="Genomic_DNA"/>
</dbReference>
<evidence type="ECO:0000256" key="1">
    <source>
        <dbReference type="ARBA" id="ARBA00023268"/>
    </source>
</evidence>
<accession>A0AAE0QKC9</accession>
<dbReference type="InterPro" id="IPR012337">
    <property type="entry name" value="RNaseH-like_sf"/>
</dbReference>
<evidence type="ECO:0000313" key="5">
    <source>
        <dbReference type="EMBL" id="KAK3523738.1"/>
    </source>
</evidence>
<dbReference type="Pfam" id="PF17921">
    <property type="entry name" value="Integrase_H2C2"/>
    <property type="match status" value="1"/>
</dbReference>
<evidence type="ECO:0000259" key="4">
    <source>
        <dbReference type="Pfam" id="PF17921"/>
    </source>
</evidence>
<dbReference type="InterPro" id="IPR043128">
    <property type="entry name" value="Rev_trsase/Diguanyl_cyclase"/>
</dbReference>
<dbReference type="InterPro" id="IPR050951">
    <property type="entry name" value="Retrovirus_Pol_polyprotein"/>
</dbReference>
<dbReference type="SUPFAM" id="SSF53098">
    <property type="entry name" value="Ribonuclease H-like"/>
    <property type="match status" value="1"/>
</dbReference>
<sequence length="475" mass="52916">MEEYIEEALDTGYTCPSTSPAAAGFFFVGKKDGGLRSCIYYRGLNAITVRYPYPLPLVPAALEQLRGAKLLTKLDLRSAYNLIRIKEGDEWKVMPYGLTNAPAVFQSFINEIFRDVLNRTIASPLTSLLKNKPKKLPWTDAAREAFAKLKFSFTSAPILCHPDPDIPFVVEIDASSCGIGAVLSQCHAIVYESGIGENVRGAKRLNTRQAQWALFFSRSQYSVTYHTGSKNGKANALSRQQEFKDLVSHPDPILPPSAILAPNQWDLMEVIRQAHAGDPPPVTCPPAKLYVPALLCQRIMKRVHESLSSGHPGVKCTTHLVRQKFWWPSLHSDIEDIMLHMCSVLHQPSDLLNSGGFTTILVTIVRFSKACKLIPLTGLPTAMEMATALFHHVFRNFGLPEDIVSDQGTQFTFSSTVTEPPPPLDVDGTTAYQDFLNETFRDMLHKFVVIYIDDILIYSPNLSEHINHVQQMAGE</sequence>
<feature type="domain" description="Integrase zinc-binding" evidence="4">
    <location>
        <begin position="291"/>
        <end position="337"/>
    </location>
</feature>